<dbReference type="NCBIfam" id="NF042945">
    <property type="entry name" value="DUF4297_antiphage"/>
    <property type="match status" value="1"/>
</dbReference>
<evidence type="ECO:0000313" key="2">
    <source>
        <dbReference type="Proteomes" id="UP000004001"/>
    </source>
</evidence>
<proteinExistence type="predicted"/>
<name>D1VYP9_9BACT</name>
<dbReference type="Proteomes" id="UP000004001">
    <property type="component" value="Unassembled WGS sequence"/>
</dbReference>
<comment type="caution">
    <text evidence="1">The sequence shown here is derived from an EMBL/GenBank/DDBJ whole genome shotgun (WGS) entry which is preliminary data.</text>
</comment>
<evidence type="ECO:0000313" key="1">
    <source>
        <dbReference type="EMBL" id="EFA97806.1"/>
    </source>
</evidence>
<dbReference type="EMBL" id="ADEF01000024">
    <property type="protein sequence ID" value="EFA97806.1"/>
    <property type="molecule type" value="Genomic_DNA"/>
</dbReference>
<keyword evidence="2" id="KW-1185">Reference proteome</keyword>
<dbReference type="AlphaFoldDB" id="D1VYP9"/>
<sequence length="395" mass="46085">MAQDRTAVDTIKGYFYQFDFYILQILESQDNYKEFIIEGIEDVDIETPLGLTAVQCKYYEGTEFNYSKISKAVRLMLDYFVEHRDVSFFLYGHFKSGQDKITTPISLDILKSKLLTYKRENKEYKLHVEKGLSDDDLSLFLSHLKINIGAPSIKDQLCKVYKSMKKALELKSDVESYLFYAIGLNIVRELSTSKDIGHRKITRGKFIDKIKNTKKDCLDIWFKKRVSEDVYCASIKRKYFTSYNISPKERFFIIDATGEKIPIIKKIIQTISNRWTDISQRQTNPYCPYVYIHGVLPEDKLELLKSIYNDGVVFIDGYNYLNAEFDVNSIIKSANHRNGIVLKVIEEADQILKIIQTIQGKQKEIYQFYKEKEIITCQDAISILIDEIDTITKMI</sequence>
<organism evidence="1 2">
    <name type="scientific">Hoylesella timonensis CRIS 5C-B1</name>
    <dbReference type="NCBI Taxonomy" id="679189"/>
    <lineage>
        <taxon>Bacteria</taxon>
        <taxon>Pseudomonadati</taxon>
        <taxon>Bacteroidota</taxon>
        <taxon>Bacteroidia</taxon>
        <taxon>Bacteroidales</taxon>
        <taxon>Prevotellaceae</taxon>
        <taxon>Hoylesella</taxon>
    </lineage>
</organism>
<protein>
    <recommendedName>
        <fullName evidence="3">CD-NTase associated protein 4-like DNA endonuclease domain-containing protein</fullName>
    </recommendedName>
</protein>
<gene>
    <name evidence="1" type="ORF">HMPREF9019_1752</name>
</gene>
<dbReference type="eggNOG" id="ENOG50305A1">
    <property type="taxonomic scope" value="Bacteria"/>
</dbReference>
<evidence type="ECO:0008006" key="3">
    <source>
        <dbReference type="Google" id="ProtNLM"/>
    </source>
</evidence>
<dbReference type="RefSeq" id="WP_008123439.1">
    <property type="nucleotide sequence ID" value="NZ_ADEF01000024.1"/>
</dbReference>
<reference evidence="1 2" key="1">
    <citation type="submission" date="2009-12" db="EMBL/GenBank/DDBJ databases">
        <title>Genome Sequence of Prevotella timonensis CRIS 5C-B1.</title>
        <authorList>
            <person name="Durkin A.S."/>
            <person name="Madupu R."/>
            <person name="Torralba M."/>
            <person name="Methe B."/>
            <person name="Sutton G."/>
            <person name="Strausberg R.L."/>
            <person name="Nelson K.E."/>
        </authorList>
    </citation>
    <scope>NUCLEOTIDE SEQUENCE [LARGE SCALE GENOMIC DNA]</scope>
    <source>
        <strain evidence="1 2">CRIS 5C-B1</strain>
    </source>
</reference>
<accession>D1VYP9</accession>